<organism evidence="2">
    <name type="scientific">uncultured Craurococcus sp</name>
    <dbReference type="NCBI Taxonomy" id="1135998"/>
    <lineage>
        <taxon>Bacteria</taxon>
        <taxon>Pseudomonadati</taxon>
        <taxon>Pseudomonadota</taxon>
        <taxon>Alphaproteobacteria</taxon>
        <taxon>Acetobacterales</taxon>
        <taxon>Acetobacteraceae</taxon>
        <taxon>Craurococcus</taxon>
        <taxon>environmental samples</taxon>
    </lineage>
</organism>
<feature type="non-terminal residue" evidence="2">
    <location>
        <position position="132"/>
    </location>
</feature>
<dbReference type="GO" id="GO:0047134">
    <property type="term" value="F:protein-disulfide reductase [NAD(P)H] activity"/>
    <property type="evidence" value="ECO:0007669"/>
    <property type="project" value="UniProtKB-EC"/>
</dbReference>
<feature type="compositionally biased region" description="Basic and acidic residues" evidence="1">
    <location>
        <begin position="57"/>
        <end position="71"/>
    </location>
</feature>
<feature type="compositionally biased region" description="Gly residues" evidence="1">
    <location>
        <begin position="1"/>
        <end position="10"/>
    </location>
</feature>
<protein>
    <submittedName>
        <fullName evidence="2">Cytochrome c-type biogenesis protein DsbD, protein-disulfide reductase</fullName>
        <ecNumber evidence="2">1.8.1.8</ecNumber>
    </submittedName>
</protein>
<feature type="non-terminal residue" evidence="2">
    <location>
        <position position="1"/>
    </location>
</feature>
<gene>
    <name evidence="2" type="ORF">AVDCRST_MAG27-2819</name>
</gene>
<sequence>RPAAGAGRGAAGRREHRGAGGGLVGGPRRGAAGGRAAGLRQPHRGLVHHLQGQRAAGAEERRGTGGLRRAEPGLSHRRLDAGGPDDRRPAARAWAGGRAALPALPGGRRGAAGAAAGADRGHRAAGAGRGGV</sequence>
<dbReference type="AlphaFoldDB" id="A0A6J4IML2"/>
<evidence type="ECO:0000256" key="1">
    <source>
        <dbReference type="SAM" id="MobiDB-lite"/>
    </source>
</evidence>
<feature type="compositionally biased region" description="Basic and acidic residues" evidence="1">
    <location>
        <begin position="77"/>
        <end position="89"/>
    </location>
</feature>
<reference evidence="2" key="1">
    <citation type="submission" date="2020-02" db="EMBL/GenBank/DDBJ databases">
        <authorList>
            <person name="Meier V. D."/>
        </authorList>
    </citation>
    <scope>NUCLEOTIDE SEQUENCE</scope>
    <source>
        <strain evidence="2">AVDCRST_MAG27</strain>
    </source>
</reference>
<proteinExistence type="predicted"/>
<dbReference type="EC" id="1.8.1.8" evidence="2"/>
<name>A0A6J4IML2_9PROT</name>
<evidence type="ECO:0000313" key="2">
    <source>
        <dbReference type="EMBL" id="CAA9255944.1"/>
    </source>
</evidence>
<feature type="compositionally biased region" description="Low complexity" evidence="1">
    <location>
        <begin position="91"/>
        <end position="118"/>
    </location>
</feature>
<feature type="compositionally biased region" description="Gly residues" evidence="1">
    <location>
        <begin position="19"/>
        <end position="36"/>
    </location>
</feature>
<feature type="region of interest" description="Disordered" evidence="1">
    <location>
        <begin position="1"/>
        <end position="132"/>
    </location>
</feature>
<dbReference type="EMBL" id="CADCTD010000093">
    <property type="protein sequence ID" value="CAA9255944.1"/>
    <property type="molecule type" value="Genomic_DNA"/>
</dbReference>
<keyword evidence="2" id="KW-0560">Oxidoreductase</keyword>
<accession>A0A6J4IML2</accession>